<keyword evidence="1" id="KW-1133">Transmembrane helix</keyword>
<gene>
    <name evidence="4" type="ORF">SAMN05444388_102349</name>
</gene>
<dbReference type="PIRSF" id="PIRSF018266">
    <property type="entry name" value="FecR"/>
    <property type="match status" value="1"/>
</dbReference>
<dbReference type="AlphaFoldDB" id="A0A1M5J2G2"/>
<evidence type="ECO:0000313" key="5">
    <source>
        <dbReference type="Proteomes" id="UP000184112"/>
    </source>
</evidence>
<organism evidence="4 5">
    <name type="scientific">Flavobacterium johnsoniae</name>
    <name type="common">Cytophaga johnsonae</name>
    <dbReference type="NCBI Taxonomy" id="986"/>
    <lineage>
        <taxon>Bacteria</taxon>
        <taxon>Pseudomonadati</taxon>
        <taxon>Bacteroidota</taxon>
        <taxon>Flavobacteriia</taxon>
        <taxon>Flavobacteriales</taxon>
        <taxon>Flavobacteriaceae</taxon>
        <taxon>Flavobacterium</taxon>
    </lineage>
</organism>
<keyword evidence="1" id="KW-0812">Transmembrane</keyword>
<feature type="transmembrane region" description="Helical" evidence="1">
    <location>
        <begin position="91"/>
        <end position="112"/>
    </location>
</feature>
<keyword evidence="1" id="KW-0472">Membrane</keyword>
<dbReference type="RefSeq" id="WP_083558503.1">
    <property type="nucleotide sequence ID" value="NZ_FQWH01000002.1"/>
</dbReference>
<dbReference type="InterPro" id="IPR012373">
    <property type="entry name" value="Ferrdict_sens_TM"/>
</dbReference>
<feature type="domain" description="FecR protein" evidence="2">
    <location>
        <begin position="133"/>
        <end position="213"/>
    </location>
</feature>
<dbReference type="PANTHER" id="PTHR30273">
    <property type="entry name" value="PERIPLASMIC SIGNAL SENSOR AND SIGMA FACTOR ACTIVATOR FECR-RELATED"/>
    <property type="match status" value="1"/>
</dbReference>
<dbReference type="Gene3D" id="2.60.120.1440">
    <property type="match status" value="1"/>
</dbReference>
<protein>
    <submittedName>
        <fullName evidence="4">FecR family protein</fullName>
    </submittedName>
</protein>
<dbReference type="Pfam" id="PF04773">
    <property type="entry name" value="FecR"/>
    <property type="match status" value="1"/>
</dbReference>
<dbReference type="PANTHER" id="PTHR30273:SF2">
    <property type="entry name" value="PROTEIN FECR"/>
    <property type="match status" value="1"/>
</dbReference>
<sequence>MSQNNRNMNDDVLVKYLVGETDADENAMVKKWLDASDNNLKYYSDFKKIWEDSLLIAAKNTTVNENEAWERFQNRIHKKETSVILNKSYRYWQIAASIILIIGLGWFGYSYFKNKSDDTIIQIYASNTAKNDTLPDGTIVTLNKNSLLSYKKFTGSTRPVTLKGEAFFKVSPNKTKPFIIHINDVTVKVIGTSFNVKNKNGKTTVNVETGIVKVSRNKDEVELMHGEKVVIANQQAGLFKSVSKGRLYNFYRNRELVCDETPLQELADALNEIYNVNIVIKSTSLQEKPLTTTFKDQSLDQILEVIQETFTIKIERTNNQILLE</sequence>
<dbReference type="Pfam" id="PF16344">
    <property type="entry name" value="FecR_C"/>
    <property type="match status" value="1"/>
</dbReference>
<accession>A0A1M5J2G2</accession>
<name>A0A1M5J2G2_FLAJO</name>
<dbReference type="Proteomes" id="UP000184112">
    <property type="component" value="Unassembled WGS sequence"/>
</dbReference>
<dbReference type="InterPro" id="IPR006860">
    <property type="entry name" value="FecR"/>
</dbReference>
<feature type="domain" description="Protein FecR C-terminal" evidence="3">
    <location>
        <begin position="256"/>
        <end position="322"/>
    </location>
</feature>
<reference evidence="4 5" key="1">
    <citation type="submission" date="2016-11" db="EMBL/GenBank/DDBJ databases">
        <authorList>
            <person name="Jaros S."/>
            <person name="Januszkiewicz K."/>
            <person name="Wedrychowicz H."/>
        </authorList>
    </citation>
    <scope>NUCLEOTIDE SEQUENCE [LARGE SCALE GENOMIC DNA]</scope>
    <source>
        <strain evidence="4 5">DSM 6792</strain>
    </source>
</reference>
<evidence type="ECO:0000259" key="3">
    <source>
        <dbReference type="Pfam" id="PF16344"/>
    </source>
</evidence>
<dbReference type="InterPro" id="IPR032508">
    <property type="entry name" value="FecR_C"/>
</dbReference>
<proteinExistence type="predicted"/>
<evidence type="ECO:0000256" key="1">
    <source>
        <dbReference type="SAM" id="Phobius"/>
    </source>
</evidence>
<dbReference type="GO" id="GO:0016989">
    <property type="term" value="F:sigma factor antagonist activity"/>
    <property type="evidence" value="ECO:0007669"/>
    <property type="project" value="TreeGrafter"/>
</dbReference>
<dbReference type="EMBL" id="FQWH01000002">
    <property type="protein sequence ID" value="SHG34489.1"/>
    <property type="molecule type" value="Genomic_DNA"/>
</dbReference>
<dbReference type="Gene3D" id="3.55.50.30">
    <property type="match status" value="1"/>
</dbReference>
<evidence type="ECO:0000259" key="2">
    <source>
        <dbReference type="Pfam" id="PF04773"/>
    </source>
</evidence>
<evidence type="ECO:0000313" key="4">
    <source>
        <dbReference type="EMBL" id="SHG34489.1"/>
    </source>
</evidence>